<accession>A0AAV8ULE9</accession>
<dbReference type="InterPro" id="IPR036915">
    <property type="entry name" value="Cyclin-like_sf"/>
</dbReference>
<dbReference type="PANTHER" id="PTHR15615">
    <property type="match status" value="1"/>
</dbReference>
<proteinExistence type="predicted"/>
<dbReference type="CDD" id="cd20558">
    <property type="entry name" value="CYCLIN_ScPCL7-like"/>
    <property type="match status" value="1"/>
</dbReference>
<dbReference type="AlphaFoldDB" id="A0AAV8ULE9"/>
<dbReference type="SUPFAM" id="SSF47954">
    <property type="entry name" value="Cyclin-like"/>
    <property type="match status" value="1"/>
</dbReference>
<dbReference type="PANTHER" id="PTHR15615:SF108">
    <property type="entry name" value="PROTEIN CNPPD1"/>
    <property type="match status" value="1"/>
</dbReference>
<evidence type="ECO:0008006" key="3">
    <source>
        <dbReference type="Google" id="ProtNLM"/>
    </source>
</evidence>
<dbReference type="Gene3D" id="1.10.472.10">
    <property type="entry name" value="Cyclin-like"/>
    <property type="match status" value="1"/>
</dbReference>
<protein>
    <recommendedName>
        <fullName evidence="3">Cyclin</fullName>
    </recommendedName>
</protein>
<reference evidence="1 2" key="1">
    <citation type="journal article" date="2023" name="Nat. Commun.">
        <title>Origin of minicircular mitochondrial genomes in red algae.</title>
        <authorList>
            <person name="Lee Y."/>
            <person name="Cho C.H."/>
            <person name="Lee Y.M."/>
            <person name="Park S.I."/>
            <person name="Yang J.H."/>
            <person name="West J.A."/>
            <person name="Bhattacharya D."/>
            <person name="Yoon H.S."/>
        </authorList>
    </citation>
    <scope>NUCLEOTIDE SEQUENCE [LARGE SCALE GENOMIC DNA]</scope>
    <source>
        <strain evidence="1 2">CCMP1338</strain>
        <tissue evidence="1">Whole cell</tissue>
    </source>
</reference>
<evidence type="ECO:0000313" key="1">
    <source>
        <dbReference type="EMBL" id="KAJ8902281.1"/>
    </source>
</evidence>
<dbReference type="GO" id="GO:0019901">
    <property type="term" value="F:protein kinase binding"/>
    <property type="evidence" value="ECO:0007669"/>
    <property type="project" value="InterPro"/>
</dbReference>
<name>A0AAV8ULE9_9RHOD</name>
<keyword evidence="2" id="KW-1185">Reference proteome</keyword>
<dbReference type="Proteomes" id="UP001157974">
    <property type="component" value="Unassembled WGS sequence"/>
</dbReference>
<gene>
    <name evidence="1" type="ORF">NDN08_006688</name>
</gene>
<organism evidence="1 2">
    <name type="scientific">Rhodosorus marinus</name>
    <dbReference type="NCBI Taxonomy" id="101924"/>
    <lineage>
        <taxon>Eukaryota</taxon>
        <taxon>Rhodophyta</taxon>
        <taxon>Stylonematophyceae</taxon>
        <taxon>Stylonematales</taxon>
        <taxon>Stylonemataceae</taxon>
        <taxon>Rhodosorus</taxon>
    </lineage>
</organism>
<dbReference type="Pfam" id="PF08613">
    <property type="entry name" value="Cyclin"/>
    <property type="match status" value="1"/>
</dbReference>
<comment type="caution">
    <text evidence="1">The sequence shown here is derived from an EMBL/GenBank/DDBJ whole genome shotgun (WGS) entry which is preliminary data.</text>
</comment>
<dbReference type="InterPro" id="IPR013922">
    <property type="entry name" value="Cyclin_PHO80-like"/>
</dbReference>
<evidence type="ECO:0000313" key="2">
    <source>
        <dbReference type="Proteomes" id="UP001157974"/>
    </source>
</evidence>
<dbReference type="EMBL" id="JAMWBK010000009">
    <property type="protein sequence ID" value="KAJ8902281.1"/>
    <property type="molecule type" value="Genomic_DNA"/>
</dbReference>
<sequence>MEDVRGVSLHELEDFESVLTAGVLAWVRKSERRPRLRVFSSECHGKRLPPIKLEDYVARIMKYSNCSPVCFSVAIALMRRLASKFDEMIPINLNVHRLLLACVVLAIKMMEDRHFDNLHFSKVGGLGLVELNILEMDLLKRLNFDLRMDPEELQEAEAFLLSEVMSCNVNLGTRERAVLRNYGLVGKDEFHRKRPVSPSMEREATSKVGADEAFPDAVRVFVH</sequence>